<gene>
    <name evidence="1" type="ORF">N5925_11935</name>
</gene>
<accession>A0AA42JHZ8</accession>
<proteinExistence type="predicted"/>
<protein>
    <submittedName>
        <fullName evidence="1">Hemagglutinin repeat-containing protein</fullName>
    </submittedName>
</protein>
<name>A0AA42JHZ8_GLAPU</name>
<reference evidence="1" key="1">
    <citation type="submission" date="2022-09" db="EMBL/GenBank/DDBJ databases">
        <title>Molecular characterization of Glaesserella parasuis strains circulating in commercial swine farms using whole-genome sequencing.</title>
        <authorList>
            <person name="Mugabi R."/>
            <person name="Clavijo M."/>
            <person name="Li G."/>
        </authorList>
    </citation>
    <scope>NUCLEOTIDE SEQUENCE</scope>
    <source>
        <strain evidence="1">0435-53</strain>
    </source>
</reference>
<evidence type="ECO:0000313" key="1">
    <source>
        <dbReference type="EMBL" id="MDD2169260.1"/>
    </source>
</evidence>
<dbReference type="AlphaFoldDB" id="A0AA42JHZ8"/>
<sequence length="373" mass="38965">MIKILQILVVNLPLAFDTSGVSLASGTDLIASKELGKAITIEGKSTYIGASRDELSSKERHEYKQSGLTIAFSSAVTDAAMAVQSSLKRSEQVKDERLSQLLKVKAANEAAETVQKASKAIDAIQKAGSVSEGLANSDAKISISIGASKSVSTSHTQQTTHQGSELSAGAVTVRATEGDNTIIGSKVDAKEVALEGKNINLLGTTDTQTNRSDNKSSSWSVGVFVGKSGGSTGLGIEGAVSIGKGHSNSDSQVQNHTEINADRLTMKAKETTTLKGATANINHLALDTKNLHIESVQDIEKYDSKQTQGGVKAAFAWGSGASGSAQFSRNKANVDYAQVNQQSGFNINESSDINVKENTHLKGGVINAQGDKA</sequence>
<dbReference type="Pfam" id="PF13332">
    <property type="entry name" value="Fil_haemagg_2"/>
    <property type="match status" value="1"/>
</dbReference>
<dbReference type="InterPro" id="IPR025157">
    <property type="entry name" value="Hemagglutinin_rpt"/>
</dbReference>
<organism evidence="1 2">
    <name type="scientific">Glaesserella parasuis</name>
    <name type="common">Haemophilus parasuis</name>
    <dbReference type="NCBI Taxonomy" id="738"/>
    <lineage>
        <taxon>Bacteria</taxon>
        <taxon>Pseudomonadati</taxon>
        <taxon>Pseudomonadota</taxon>
        <taxon>Gammaproteobacteria</taxon>
        <taxon>Pasteurellales</taxon>
        <taxon>Pasteurellaceae</taxon>
        <taxon>Glaesserella</taxon>
    </lineage>
</organism>
<dbReference type="GO" id="GO:0003824">
    <property type="term" value="F:catalytic activity"/>
    <property type="evidence" value="ECO:0007669"/>
    <property type="project" value="UniProtKB-ARBA"/>
</dbReference>
<dbReference type="EMBL" id="JAODIR010000134">
    <property type="protein sequence ID" value="MDD2169260.1"/>
    <property type="molecule type" value="Genomic_DNA"/>
</dbReference>
<comment type="caution">
    <text evidence="1">The sequence shown here is derived from an EMBL/GenBank/DDBJ whole genome shotgun (WGS) entry which is preliminary data.</text>
</comment>
<feature type="non-terminal residue" evidence="1">
    <location>
        <position position="373"/>
    </location>
</feature>
<evidence type="ECO:0000313" key="2">
    <source>
        <dbReference type="Proteomes" id="UP001148834"/>
    </source>
</evidence>
<dbReference type="Proteomes" id="UP001148834">
    <property type="component" value="Unassembled WGS sequence"/>
</dbReference>